<dbReference type="Proteomes" id="UP000823844">
    <property type="component" value="Unassembled WGS sequence"/>
</dbReference>
<dbReference type="AlphaFoldDB" id="A0A9E2KRZ7"/>
<reference evidence="4" key="2">
    <citation type="submission" date="2021-04" db="EMBL/GenBank/DDBJ databases">
        <authorList>
            <person name="Gilroy R."/>
        </authorList>
    </citation>
    <scope>NUCLEOTIDE SEQUENCE</scope>
    <source>
        <strain evidence="4">F6-686</strain>
    </source>
</reference>
<keyword evidence="3" id="KW-0732">Signal</keyword>
<feature type="region of interest" description="Disordered" evidence="2">
    <location>
        <begin position="212"/>
        <end position="260"/>
    </location>
</feature>
<reference evidence="4" key="1">
    <citation type="journal article" date="2021" name="PeerJ">
        <title>Extensive microbial diversity within the chicken gut microbiome revealed by metagenomics and culture.</title>
        <authorList>
            <person name="Gilroy R."/>
            <person name="Ravi A."/>
            <person name="Getino M."/>
            <person name="Pursley I."/>
            <person name="Horton D.L."/>
            <person name="Alikhan N.F."/>
            <person name="Baker D."/>
            <person name="Gharbi K."/>
            <person name="Hall N."/>
            <person name="Watson M."/>
            <person name="Adriaenssens E.M."/>
            <person name="Foster-Nyarko E."/>
            <person name="Jarju S."/>
            <person name="Secka A."/>
            <person name="Antonio M."/>
            <person name="Oren A."/>
            <person name="Chaudhuri R.R."/>
            <person name="La Ragione R."/>
            <person name="Hildebrand F."/>
            <person name="Pallen M.J."/>
        </authorList>
    </citation>
    <scope>NUCLEOTIDE SEQUENCE</scope>
    <source>
        <strain evidence="4">F6-686</strain>
    </source>
</reference>
<feature type="compositionally biased region" description="Polar residues" evidence="2">
    <location>
        <begin position="119"/>
        <end position="130"/>
    </location>
</feature>
<gene>
    <name evidence="4" type="ORF">H9806_05165</name>
</gene>
<feature type="region of interest" description="Disordered" evidence="2">
    <location>
        <begin position="119"/>
        <end position="182"/>
    </location>
</feature>
<feature type="region of interest" description="Disordered" evidence="2">
    <location>
        <begin position="324"/>
        <end position="353"/>
    </location>
</feature>
<feature type="chain" id="PRO_5038900114" evidence="3">
    <location>
        <begin position="38"/>
        <end position="1006"/>
    </location>
</feature>
<evidence type="ECO:0000256" key="2">
    <source>
        <dbReference type="SAM" id="MobiDB-lite"/>
    </source>
</evidence>
<protein>
    <submittedName>
        <fullName evidence="4">SEC10/PgrA surface exclusion domain-containing protein</fullName>
    </submittedName>
</protein>
<accession>A0A9E2KRZ7</accession>
<feature type="compositionally biased region" description="Polar residues" evidence="2">
    <location>
        <begin position="137"/>
        <end position="158"/>
    </location>
</feature>
<feature type="compositionally biased region" description="Basic and acidic residues" evidence="2">
    <location>
        <begin position="331"/>
        <end position="340"/>
    </location>
</feature>
<evidence type="ECO:0000313" key="5">
    <source>
        <dbReference type="Proteomes" id="UP000823844"/>
    </source>
</evidence>
<sequence length="1006" mass="111580">MSTKMFNKKTAMVAGTALTAGLAVGAMQAQNVQTVHADTVNDPQENQSPQDVQTNVQQAQENYNHQKEVVNNLSSEAQSANNVLSQSKAKLDQATQNVNNLQKDGNVEQTQAQIANQQKVVANTEQASQEASREASNHQAQVTSAKQDYDQAVSQRNDQAGKTNAADAAAKEAQSKIDQNKGDQLTKAYTAAQNKVDQDMQNANQANYQLKQDQSALTDAQAKLEPAQKEVSDKNGKMVAAQKDNDQAQQAKSDQLNKVSQKQVAYDQEYGQNGTLGILEKQVAQNGDLQNAVNLPFTLDELRAAYTPEKDANWDETVKKSEDAYNADNNQFKRESKADDNEQVDPKNLTPAQQRELSNYTLRIINNARKQLGLPAWTYGLNTQSLANDIAADYDAHGRSNRQGHYVEGIVREANKHGLKIDQNSIEDMYAFNAPLDKPMTMTEVKKALYDNLKGMLLGNVCNPGSEPEYRHANNFLDDNPASYALSLSNQKEDDHDFVTTHFINVTSGQEKTADGGTVFTGVVDTSKYDGGTWEVDPDANKDIEAQIASLKAKGADQLTDLNNLKQGLNSLNQKAMNTQLAYTAAKNAYDQANKNLQDIQAKISQGKTALGNDQNSLKKAQQDLSTDQAALKQAKTALAQFKQENDQFIQDYQAKNATAQKEHATLDSLTAVVNAKKDNLDQVNAEQKKLDQLANEAQKAVATAKNVLTKHQNHLAALQTALKDQAISEQDYQSKAKLANDLSEKLSSEQANLKQTENNLTQAQKLAALANQTQPEEGDTEVILPEEHKKNDQSSQQTQDPNKFVVSDENKQQVIPELTYTVKENSQHNSNNIDNSRRIIIKNNKVNINNSFNHTKKIVKKIYVPVINHNRNWRVNVYNGQGQKTDQTIATDTSWQVLEQMLIGTTWYYQIGEGQWLPENYVKTIDENTNKITAEQLFKGIAHMISSSTMIPLLDANGNFTGKFINAGTSWKVWAIKWVNGHEMVRIGNENQWVSMDYVATLDQD</sequence>
<name>A0A9E2KRZ7_9LACO</name>
<evidence type="ECO:0000313" key="4">
    <source>
        <dbReference type="EMBL" id="MBU3828511.1"/>
    </source>
</evidence>
<keyword evidence="1" id="KW-0175">Coiled coil</keyword>
<comment type="caution">
    <text evidence="4">The sequence shown here is derived from an EMBL/GenBank/DDBJ whole genome shotgun (WGS) entry which is preliminary data.</text>
</comment>
<feature type="compositionally biased region" description="Basic and acidic residues" evidence="2">
    <location>
        <begin position="226"/>
        <end position="236"/>
    </location>
</feature>
<feature type="coiled-coil region" evidence="1">
    <location>
        <begin position="740"/>
        <end position="774"/>
    </location>
</feature>
<evidence type="ECO:0000256" key="1">
    <source>
        <dbReference type="SAM" id="Coils"/>
    </source>
</evidence>
<dbReference type="InterPro" id="IPR027607">
    <property type="entry name" value="Surf_Exclu_SEC10/PgrA"/>
</dbReference>
<organism evidence="4 5">
    <name type="scientific">Candidatus Lactobacillus pullistercoris</name>
    <dbReference type="NCBI Taxonomy" id="2838636"/>
    <lineage>
        <taxon>Bacteria</taxon>
        <taxon>Bacillati</taxon>
        <taxon>Bacillota</taxon>
        <taxon>Bacilli</taxon>
        <taxon>Lactobacillales</taxon>
        <taxon>Lactobacillaceae</taxon>
        <taxon>Lactobacillus</taxon>
    </lineage>
</organism>
<dbReference type="EMBL" id="JAHLFT010000066">
    <property type="protein sequence ID" value="MBU3828511.1"/>
    <property type="molecule type" value="Genomic_DNA"/>
</dbReference>
<feature type="coiled-coil region" evidence="1">
    <location>
        <begin position="562"/>
        <end position="711"/>
    </location>
</feature>
<feature type="compositionally biased region" description="Basic and acidic residues" evidence="2">
    <location>
        <begin position="169"/>
        <end position="181"/>
    </location>
</feature>
<proteinExistence type="predicted"/>
<dbReference type="NCBIfam" id="TIGR04320">
    <property type="entry name" value="Surf_Exclu_PgrA"/>
    <property type="match status" value="1"/>
</dbReference>
<feature type="signal peptide" evidence="3">
    <location>
        <begin position="1"/>
        <end position="37"/>
    </location>
</feature>
<evidence type="ECO:0000256" key="3">
    <source>
        <dbReference type="SAM" id="SignalP"/>
    </source>
</evidence>